<protein>
    <submittedName>
        <fullName evidence="1">Uncharacterized protein</fullName>
    </submittedName>
</protein>
<dbReference type="Proteomes" id="UP000754883">
    <property type="component" value="Unassembled WGS sequence"/>
</dbReference>
<evidence type="ECO:0000313" key="2">
    <source>
        <dbReference type="Proteomes" id="UP000754883"/>
    </source>
</evidence>
<organism evidence="1 2">
    <name type="scientific">Clonostachys byssicola</name>
    <dbReference type="NCBI Taxonomy" id="160290"/>
    <lineage>
        <taxon>Eukaryota</taxon>
        <taxon>Fungi</taxon>
        <taxon>Dikarya</taxon>
        <taxon>Ascomycota</taxon>
        <taxon>Pezizomycotina</taxon>
        <taxon>Sordariomycetes</taxon>
        <taxon>Hypocreomycetidae</taxon>
        <taxon>Hypocreales</taxon>
        <taxon>Bionectriaceae</taxon>
        <taxon>Clonostachys</taxon>
    </lineage>
</organism>
<keyword evidence="2" id="KW-1185">Reference proteome</keyword>
<dbReference type="OrthoDB" id="288942at2759"/>
<name>A0A9N9ULB2_9HYPO</name>
<evidence type="ECO:0000313" key="1">
    <source>
        <dbReference type="EMBL" id="CAG9992232.1"/>
    </source>
</evidence>
<gene>
    <name evidence="1" type="ORF">CBYS24578_00015152</name>
</gene>
<reference evidence="1" key="1">
    <citation type="submission" date="2021-10" db="EMBL/GenBank/DDBJ databases">
        <authorList>
            <person name="Piombo E."/>
        </authorList>
    </citation>
    <scope>NUCLEOTIDE SEQUENCE</scope>
</reference>
<accession>A0A9N9ULB2</accession>
<comment type="caution">
    <text evidence="1">The sequence shown here is derived from an EMBL/GenBank/DDBJ whole genome shotgun (WGS) entry which is preliminary data.</text>
</comment>
<sequence>MSKQSRKSCGLKSERSHDEIKDIFPDAETQEGFALFRLPLETRWTIYELIFSEVEVPEGRYMNHIGEKDFEDTSLKSSAYVNKVGKKMPYWLRPDCTTRTMIWTDFLQTCKRVYNEAGLFPVSINKHKCYQIHGPGEDPGQYLERFTSRQLTQVRRLHFYTQQHTLDDSAIPLRKQLKMASVALEHLVITIRNCSRRPPGRSDPSAIREPLQVNPYRRGLASWHDMTEDMESMENGDNLLMLKSGWAGIFAQFHNLKTLTIEFEHHEGFEDELGRLAQWAQKWRFPLQEGHVLTDGPGEDSRYMTLRFVGIVDCSGQVKPEQG</sequence>
<dbReference type="AlphaFoldDB" id="A0A9N9ULB2"/>
<proteinExistence type="predicted"/>
<dbReference type="PANTHER" id="PTHR38790">
    <property type="entry name" value="2EXR DOMAIN-CONTAINING PROTEIN-RELATED"/>
    <property type="match status" value="1"/>
</dbReference>
<dbReference type="EMBL" id="CABFNO020001481">
    <property type="protein sequence ID" value="CAG9992232.1"/>
    <property type="molecule type" value="Genomic_DNA"/>
</dbReference>
<dbReference type="PANTHER" id="PTHR38790:SF4">
    <property type="entry name" value="2EXR DOMAIN-CONTAINING PROTEIN"/>
    <property type="match status" value="1"/>
</dbReference>